<dbReference type="AlphaFoldDB" id="A0A0V1N7V2"/>
<keyword evidence="2" id="KW-1185">Reference proteome</keyword>
<evidence type="ECO:0000313" key="1">
    <source>
        <dbReference type="EMBL" id="KRZ79790.1"/>
    </source>
</evidence>
<proteinExistence type="predicted"/>
<dbReference type="Proteomes" id="UP000054843">
    <property type="component" value="Unassembled WGS sequence"/>
</dbReference>
<name>A0A0V1N7V2_9BILA</name>
<dbReference type="EMBL" id="JYDO01000005">
    <property type="protein sequence ID" value="KRZ79790.1"/>
    <property type="molecule type" value="Genomic_DNA"/>
</dbReference>
<evidence type="ECO:0000313" key="2">
    <source>
        <dbReference type="Proteomes" id="UP000054843"/>
    </source>
</evidence>
<protein>
    <submittedName>
        <fullName evidence="1">Uncharacterized protein</fullName>
    </submittedName>
</protein>
<comment type="caution">
    <text evidence="1">The sequence shown here is derived from an EMBL/GenBank/DDBJ whole genome shotgun (WGS) entry which is preliminary data.</text>
</comment>
<organism evidence="1 2">
    <name type="scientific">Trichinella papuae</name>
    <dbReference type="NCBI Taxonomy" id="268474"/>
    <lineage>
        <taxon>Eukaryota</taxon>
        <taxon>Metazoa</taxon>
        <taxon>Ecdysozoa</taxon>
        <taxon>Nematoda</taxon>
        <taxon>Enoplea</taxon>
        <taxon>Dorylaimia</taxon>
        <taxon>Trichinellida</taxon>
        <taxon>Trichinellidae</taxon>
        <taxon>Trichinella</taxon>
    </lineage>
</organism>
<accession>A0A0V1N7V2</accession>
<reference evidence="1 2" key="1">
    <citation type="submission" date="2015-01" db="EMBL/GenBank/DDBJ databases">
        <title>Evolution of Trichinella species and genotypes.</title>
        <authorList>
            <person name="Korhonen P.K."/>
            <person name="Edoardo P."/>
            <person name="Giuseppe L.R."/>
            <person name="Gasser R.B."/>
        </authorList>
    </citation>
    <scope>NUCLEOTIDE SEQUENCE [LARGE SCALE GENOMIC DNA]</scope>
    <source>
        <strain evidence="1">ISS1980</strain>
    </source>
</reference>
<gene>
    <name evidence="1" type="ORF">T10_11406</name>
</gene>
<sequence>MLQTGQQLLGQCTRYWPPHYIGVDPVHPKITRRCGACKMKNRSLLNFTKMYRNPRTNPKLSFFFTLTGVRGSNVASCFHAWSMHTFRSSVKSLYHTIALWIVCWSWV</sequence>